<name>A0ABQ0LUU4_MYCCL</name>
<keyword evidence="5" id="KW-1133">Transmembrane helix</keyword>
<keyword evidence="3" id="KW-0862">Zinc</keyword>
<evidence type="ECO:0000256" key="5">
    <source>
        <dbReference type="SAM" id="Phobius"/>
    </source>
</evidence>
<feature type="domain" description="MYND-type" evidence="6">
    <location>
        <begin position="467"/>
        <end position="509"/>
    </location>
</feature>
<keyword evidence="1" id="KW-0479">Metal-binding</keyword>
<evidence type="ECO:0000256" key="3">
    <source>
        <dbReference type="ARBA" id="ARBA00022833"/>
    </source>
</evidence>
<evidence type="ECO:0000313" key="8">
    <source>
        <dbReference type="Proteomes" id="UP000815677"/>
    </source>
</evidence>
<dbReference type="EMBL" id="DF848767">
    <property type="protein sequence ID" value="GAT54833.1"/>
    <property type="molecule type" value="Genomic_DNA"/>
</dbReference>
<sequence>MHNVFIPRIGIPDDLPAAVKASALAACAPDCPLSDIQRVFAYAKKDPYSAILPVYFYLLDPDEIPLEGEFDLEDMGSRMNTVTIPSAARAIHEIAACELLSSSALADSLLELWPRLYPWALFLFQYVGLLPTPDVDWVFGAQAQLGLDLLQISTYMIDADTIFSQLSNEPALLCILAKGLSVAPKLLPTEQLPPVRAFAILMRHAGENIVAPARIAALCDGIDGSRDKLARLVVFSLEVCYRDMQAASQAENSGGILLFASLTSFLITVDNVFSNPNVENRSFDVFGLTLLDVGLVPVVCDALFLISNELSRCSTPRSTTSGQNSNRNTFVAAMISDALFILSVTLGLFPGNLMLPEMLQHRLLDSLVYLSTGPYAVAFSLEANRSGLPQMLGKILPTAILVRHACLLPFKDALKRLEITISTPAFKNSPLYSQWEKFKKLLDSSLNYFDYFESGERPVESMQVCANLKCGEIRDKRELKRCGGCRSFFYCSKACQAHDWNRGGHRESCNSHHQMRLQMEKLDLTRRDRKYIRAIVDYHANTTARLIPAIASVAVLHESKPPEFEDGDILITLFDLTTGEPKASLLNPKSKKDYDDVLKRSAVPIVRAAFDDHVRRAVLSGGHHFVDVVSFYPGRFTVGDAQLLVLPAYTNRPLLPALRKPFGTQPRPKDETSEERGRFIRAKICWLASERQSDEELYEIHF</sequence>
<dbReference type="InterPro" id="IPR002893">
    <property type="entry name" value="Znf_MYND"/>
</dbReference>
<keyword evidence="8" id="KW-1185">Reference proteome</keyword>
<gene>
    <name evidence="7" type="ORF">MCHLO_11655</name>
</gene>
<evidence type="ECO:0000313" key="7">
    <source>
        <dbReference type="EMBL" id="GAT54833.1"/>
    </source>
</evidence>
<organism evidence="7 8">
    <name type="scientific">Mycena chlorophos</name>
    <name type="common">Agaric fungus</name>
    <name type="synonym">Agaricus chlorophos</name>
    <dbReference type="NCBI Taxonomy" id="658473"/>
    <lineage>
        <taxon>Eukaryota</taxon>
        <taxon>Fungi</taxon>
        <taxon>Dikarya</taxon>
        <taxon>Basidiomycota</taxon>
        <taxon>Agaricomycotina</taxon>
        <taxon>Agaricomycetes</taxon>
        <taxon>Agaricomycetidae</taxon>
        <taxon>Agaricales</taxon>
        <taxon>Marasmiineae</taxon>
        <taxon>Mycenaceae</taxon>
        <taxon>Mycena</taxon>
    </lineage>
</organism>
<dbReference type="Proteomes" id="UP000815677">
    <property type="component" value="Unassembled WGS sequence"/>
</dbReference>
<dbReference type="Pfam" id="PF01753">
    <property type="entry name" value="zf-MYND"/>
    <property type="match status" value="1"/>
</dbReference>
<dbReference type="SUPFAM" id="SSF144232">
    <property type="entry name" value="HIT/MYND zinc finger-like"/>
    <property type="match status" value="1"/>
</dbReference>
<proteinExistence type="predicted"/>
<keyword evidence="2 4" id="KW-0863">Zinc-finger</keyword>
<evidence type="ECO:0000259" key="6">
    <source>
        <dbReference type="PROSITE" id="PS50865"/>
    </source>
</evidence>
<evidence type="ECO:0000256" key="1">
    <source>
        <dbReference type="ARBA" id="ARBA00022723"/>
    </source>
</evidence>
<keyword evidence="5" id="KW-0472">Membrane</keyword>
<dbReference type="Gene3D" id="6.10.140.2220">
    <property type="match status" value="1"/>
</dbReference>
<keyword evidence="5" id="KW-0812">Transmembrane</keyword>
<feature type="transmembrane region" description="Helical" evidence="5">
    <location>
        <begin position="285"/>
        <end position="306"/>
    </location>
</feature>
<protein>
    <recommendedName>
        <fullName evidence="6">MYND-type domain-containing protein</fullName>
    </recommendedName>
</protein>
<evidence type="ECO:0000256" key="4">
    <source>
        <dbReference type="PROSITE-ProRule" id="PRU00134"/>
    </source>
</evidence>
<reference evidence="7" key="1">
    <citation type="submission" date="2014-09" db="EMBL/GenBank/DDBJ databases">
        <title>Genome sequence of the luminous mushroom Mycena chlorophos for searching fungal bioluminescence genes.</title>
        <authorList>
            <person name="Tanaka Y."/>
            <person name="Kasuga D."/>
            <person name="Oba Y."/>
            <person name="Hase S."/>
            <person name="Sato K."/>
            <person name="Oba Y."/>
            <person name="Sakakibara Y."/>
        </authorList>
    </citation>
    <scope>NUCLEOTIDE SEQUENCE</scope>
</reference>
<evidence type="ECO:0000256" key="2">
    <source>
        <dbReference type="ARBA" id="ARBA00022771"/>
    </source>
</evidence>
<dbReference type="PROSITE" id="PS50865">
    <property type="entry name" value="ZF_MYND_2"/>
    <property type="match status" value="1"/>
</dbReference>
<feature type="transmembrane region" description="Helical" evidence="5">
    <location>
        <begin position="330"/>
        <end position="351"/>
    </location>
</feature>
<accession>A0ABQ0LUU4</accession>